<dbReference type="Proteomes" id="UP000008221">
    <property type="component" value="Chromosome"/>
</dbReference>
<evidence type="ECO:0000313" key="1">
    <source>
        <dbReference type="EMBL" id="ABK52244.1"/>
    </source>
</evidence>
<sequence length="411" mass="44119">MAQFPFGFGKPDDDQPGFDFGSPADLSAALHRFADLLSWSGGTVNWDLARDVARQSIAADDVSVTEADQRDVAESLRLADLWLEPHTELPGAIRAARAWSRAEWIEATLPTWRELVEPVAARVVEAFGSELSAGLAGEAAGPDAELPAQLQQLTGPLAAMMRQVGGVMYGGQVGQALGALARDVVSSTDVGLPLAGAGQAALLPAGVAAFAAGLDVPLTEVRIFLALREAAYHRLYAGTPWLRSRLIGVLEEYARGITIDTERIRQAMESIDPTHPETLQDALIGGLFEPQRTPAQQATLDRLETLLALIEGWVDEVTDQAAREHLPAAAGLIEMVRRRRATGGPAEQTFAALVGLELRPRRLRDAAALWAAVRHARSVAGRDALWRHPDLLPTAEDLADPLGFVEGLDEQ</sequence>
<dbReference type="EMBL" id="CP000481">
    <property type="protein sequence ID" value="ABK52244.1"/>
    <property type="molecule type" value="Genomic_DNA"/>
</dbReference>
<dbReference type="PANTHER" id="PTHR39420:SF2">
    <property type="entry name" value="HYDROLASE"/>
    <property type="match status" value="1"/>
</dbReference>
<accession>A0LS34</accession>
<proteinExistence type="predicted"/>
<gene>
    <name evidence="1" type="ordered locus">Acel_0470</name>
</gene>
<dbReference type="STRING" id="351607.Acel_0470"/>
<dbReference type="OrthoDB" id="8478472at2"/>
<keyword evidence="2" id="KW-1185">Reference proteome</keyword>
<evidence type="ECO:0008006" key="3">
    <source>
        <dbReference type="Google" id="ProtNLM"/>
    </source>
</evidence>
<dbReference type="Pfam" id="PF10103">
    <property type="entry name" value="Zincin_2"/>
    <property type="match status" value="1"/>
</dbReference>
<dbReference type="AlphaFoldDB" id="A0LS34"/>
<dbReference type="NCBIfam" id="TIGR03624">
    <property type="entry name" value="putative hydrolase"/>
    <property type="match status" value="1"/>
</dbReference>
<dbReference type="KEGG" id="ace:Acel_0470"/>
<dbReference type="RefSeq" id="WP_011719307.1">
    <property type="nucleotide sequence ID" value="NC_008578.1"/>
</dbReference>
<reference evidence="1 2" key="1">
    <citation type="journal article" date="2009" name="Genome Res.">
        <title>Complete genome of the cellulolytic thermophile Acidothermus cellulolyticus 11B provides insights into its ecophysiological and evolutionary adaptations.</title>
        <authorList>
            <person name="Barabote R.D."/>
            <person name="Xie G."/>
            <person name="Leu D.H."/>
            <person name="Normand P."/>
            <person name="Necsulea A."/>
            <person name="Daubin V."/>
            <person name="Medigue C."/>
            <person name="Adney W.S."/>
            <person name="Xu X.C."/>
            <person name="Lapidus A."/>
            <person name="Parales R.E."/>
            <person name="Detter C."/>
            <person name="Pujic P."/>
            <person name="Bruce D."/>
            <person name="Lavire C."/>
            <person name="Challacombe J.F."/>
            <person name="Brettin T.S."/>
            <person name="Berry A.M."/>
        </authorList>
    </citation>
    <scope>NUCLEOTIDE SEQUENCE [LARGE SCALE GENOMIC DNA]</scope>
    <source>
        <strain evidence="2">ATCC 43068 / DSM 8971 / 11B</strain>
    </source>
</reference>
<protein>
    <recommendedName>
        <fullName evidence="3">Hydrolase</fullName>
    </recommendedName>
</protein>
<dbReference type="InParanoid" id="A0LS34"/>
<dbReference type="SUPFAM" id="SSF55486">
    <property type="entry name" value="Metalloproteases ('zincins'), catalytic domain"/>
    <property type="match status" value="1"/>
</dbReference>
<evidence type="ECO:0000313" key="2">
    <source>
        <dbReference type="Proteomes" id="UP000008221"/>
    </source>
</evidence>
<dbReference type="PANTHER" id="PTHR39420">
    <property type="match status" value="1"/>
</dbReference>
<organism evidence="1 2">
    <name type="scientific">Acidothermus cellulolyticus (strain ATCC 43068 / DSM 8971 / 11B)</name>
    <dbReference type="NCBI Taxonomy" id="351607"/>
    <lineage>
        <taxon>Bacteria</taxon>
        <taxon>Bacillati</taxon>
        <taxon>Actinomycetota</taxon>
        <taxon>Actinomycetes</taxon>
        <taxon>Acidothermales</taxon>
        <taxon>Acidothermaceae</taxon>
        <taxon>Acidothermus</taxon>
    </lineage>
</organism>
<dbReference type="InterPro" id="IPR018766">
    <property type="entry name" value="Zinicin_2"/>
</dbReference>
<name>A0LS34_ACIC1</name>
<dbReference type="eggNOG" id="COG5282">
    <property type="taxonomic scope" value="Bacteria"/>
</dbReference>
<dbReference type="HOGENOM" id="CLU_031872_1_0_11"/>
<dbReference type="Gene3D" id="1.20.150.30">
    <property type="entry name" value="Zincin-like metallopeptidase, N-terminal domain"/>
    <property type="match status" value="1"/>
</dbReference>
<dbReference type="InterPro" id="IPR042271">
    <property type="entry name" value="Zinicin_2_N"/>
</dbReference>